<name>A0A9D2D032_9FIRM</name>
<dbReference type="Pfam" id="PF08340">
    <property type="entry name" value="YicC-like_C"/>
    <property type="match status" value="1"/>
</dbReference>
<organism evidence="8 9">
    <name type="scientific">Candidatus Borkfalkia avistercoris</name>
    <dbReference type="NCBI Taxonomy" id="2838504"/>
    <lineage>
        <taxon>Bacteria</taxon>
        <taxon>Bacillati</taxon>
        <taxon>Bacillota</taxon>
        <taxon>Clostridia</taxon>
        <taxon>Christensenellales</taxon>
        <taxon>Christensenellaceae</taxon>
        <taxon>Candidatus Borkfalkia</taxon>
    </lineage>
</organism>
<dbReference type="Pfam" id="PF03755">
    <property type="entry name" value="YicC-like_N"/>
    <property type="match status" value="1"/>
</dbReference>
<evidence type="ECO:0000259" key="6">
    <source>
        <dbReference type="Pfam" id="PF03755"/>
    </source>
</evidence>
<evidence type="ECO:0000256" key="3">
    <source>
        <dbReference type="ARBA" id="ARBA00022759"/>
    </source>
</evidence>
<reference evidence="8" key="1">
    <citation type="journal article" date="2021" name="PeerJ">
        <title>Extensive microbial diversity within the chicken gut microbiome revealed by metagenomics and culture.</title>
        <authorList>
            <person name="Gilroy R."/>
            <person name="Ravi A."/>
            <person name="Getino M."/>
            <person name="Pursley I."/>
            <person name="Horton D.L."/>
            <person name="Alikhan N.F."/>
            <person name="Baker D."/>
            <person name="Gharbi K."/>
            <person name="Hall N."/>
            <person name="Watson M."/>
            <person name="Adriaenssens E.M."/>
            <person name="Foster-Nyarko E."/>
            <person name="Jarju S."/>
            <person name="Secka A."/>
            <person name="Antonio M."/>
            <person name="Oren A."/>
            <person name="Chaudhuri R.R."/>
            <person name="La Ragione R."/>
            <person name="Hildebrand F."/>
            <person name="Pallen M.J."/>
        </authorList>
    </citation>
    <scope>NUCLEOTIDE SEQUENCE</scope>
    <source>
        <strain evidence="8">CHK187-5294</strain>
    </source>
</reference>
<dbReference type="NCBIfam" id="TIGR00255">
    <property type="entry name" value="YicC/YloC family endoribonuclease"/>
    <property type="match status" value="1"/>
</dbReference>
<comment type="caution">
    <text evidence="8">The sequence shown here is derived from an EMBL/GenBank/DDBJ whole genome shotgun (WGS) entry which is preliminary data.</text>
</comment>
<protein>
    <submittedName>
        <fullName evidence="8">YicC family protein</fullName>
    </submittedName>
</protein>
<keyword evidence="2" id="KW-0540">Nuclease</keyword>
<evidence type="ECO:0000256" key="4">
    <source>
        <dbReference type="ARBA" id="ARBA00022801"/>
    </source>
</evidence>
<feature type="domain" description="Endoribonuclease YicC-like C-terminal" evidence="7">
    <location>
        <begin position="173"/>
        <end position="291"/>
    </location>
</feature>
<dbReference type="PANTHER" id="PTHR30636">
    <property type="entry name" value="UPF0701 PROTEIN YICC"/>
    <property type="match status" value="1"/>
</dbReference>
<dbReference type="Proteomes" id="UP000824132">
    <property type="component" value="Unassembled WGS sequence"/>
</dbReference>
<evidence type="ECO:0000256" key="1">
    <source>
        <dbReference type="ARBA" id="ARBA00001968"/>
    </source>
</evidence>
<dbReference type="GO" id="GO:0016787">
    <property type="term" value="F:hydrolase activity"/>
    <property type="evidence" value="ECO:0007669"/>
    <property type="project" value="UniProtKB-KW"/>
</dbReference>
<comment type="similarity">
    <text evidence="5">Belongs to the YicC/YloC family.</text>
</comment>
<comment type="cofactor">
    <cofactor evidence="1">
        <name>a divalent metal cation</name>
        <dbReference type="ChEBI" id="CHEBI:60240"/>
    </cofactor>
</comment>
<keyword evidence="4" id="KW-0378">Hydrolase</keyword>
<accession>A0A9D2D032</accession>
<proteinExistence type="inferred from homology"/>
<evidence type="ECO:0000259" key="7">
    <source>
        <dbReference type="Pfam" id="PF08340"/>
    </source>
</evidence>
<feature type="domain" description="Endoribonuclease YicC-like N-terminal" evidence="6">
    <location>
        <begin position="2"/>
        <end position="156"/>
    </location>
</feature>
<gene>
    <name evidence="8" type="ORF">H9727_06935</name>
</gene>
<evidence type="ECO:0000313" key="9">
    <source>
        <dbReference type="Proteomes" id="UP000824132"/>
    </source>
</evidence>
<reference evidence="8" key="2">
    <citation type="submission" date="2021-04" db="EMBL/GenBank/DDBJ databases">
        <authorList>
            <person name="Gilroy R."/>
        </authorList>
    </citation>
    <scope>NUCLEOTIDE SEQUENCE</scope>
    <source>
        <strain evidence="8">CHK187-5294</strain>
    </source>
</reference>
<keyword evidence="3" id="KW-0255">Endonuclease</keyword>
<evidence type="ECO:0000256" key="2">
    <source>
        <dbReference type="ARBA" id="ARBA00022722"/>
    </source>
</evidence>
<dbReference type="InterPro" id="IPR013527">
    <property type="entry name" value="YicC-like_N"/>
</dbReference>
<dbReference type="PANTHER" id="PTHR30636:SF3">
    <property type="entry name" value="UPF0701 PROTEIN YICC"/>
    <property type="match status" value="1"/>
</dbReference>
<dbReference type="AlphaFoldDB" id="A0A9D2D032"/>
<dbReference type="InterPro" id="IPR013551">
    <property type="entry name" value="YicC-like_C"/>
</dbReference>
<evidence type="ECO:0000313" key="8">
    <source>
        <dbReference type="EMBL" id="HIZ04004.1"/>
    </source>
</evidence>
<dbReference type="GO" id="GO:0004521">
    <property type="term" value="F:RNA endonuclease activity"/>
    <property type="evidence" value="ECO:0007669"/>
    <property type="project" value="InterPro"/>
</dbReference>
<evidence type="ECO:0000256" key="5">
    <source>
        <dbReference type="ARBA" id="ARBA00035648"/>
    </source>
</evidence>
<sequence>MFSMTGYGKGEYKAEGIDMTVEIKTVNNRYLDISVKSPKIFNAYEEVIRSAVRKKLTRGHADIYINLVDKREKPKNLYVDMPAAKSWAEAAAALKREFSSLADDFTLNALMKCPDVVRQEEVQGADEALVSALICAFDGALDNLNAMRLKEGGKLAEDMLARMDNIEKLVADISARAPLVAEEYRKKLEERMKEILSGTDFDEGRLLTEVCVFADKSNIDEELTRLRSHILQFRSICKEERVGRKLDFLVQEFNREANTVCSKSNDLSVTNSGLALKNEIEKVREQIQNVE</sequence>
<dbReference type="InterPro" id="IPR005229">
    <property type="entry name" value="YicC/YloC-like"/>
</dbReference>
<dbReference type="EMBL" id="DXCL01000042">
    <property type="protein sequence ID" value="HIZ04004.1"/>
    <property type="molecule type" value="Genomic_DNA"/>
</dbReference>